<evidence type="ECO:0000313" key="1">
    <source>
        <dbReference type="EMBL" id="OLP90334.1"/>
    </source>
</evidence>
<organism evidence="1 2">
    <name type="scientific">Symbiodinium microadriaticum</name>
    <name type="common">Dinoflagellate</name>
    <name type="synonym">Zooxanthella microadriatica</name>
    <dbReference type="NCBI Taxonomy" id="2951"/>
    <lineage>
        <taxon>Eukaryota</taxon>
        <taxon>Sar</taxon>
        <taxon>Alveolata</taxon>
        <taxon>Dinophyceae</taxon>
        <taxon>Suessiales</taxon>
        <taxon>Symbiodiniaceae</taxon>
        <taxon>Symbiodinium</taxon>
    </lineage>
</organism>
<evidence type="ECO:0000313" key="2">
    <source>
        <dbReference type="Proteomes" id="UP000186817"/>
    </source>
</evidence>
<reference evidence="1 2" key="1">
    <citation type="submission" date="2016-02" db="EMBL/GenBank/DDBJ databases">
        <title>Genome analysis of coral dinoflagellate symbionts highlights evolutionary adaptations to a symbiotic lifestyle.</title>
        <authorList>
            <person name="Aranda M."/>
            <person name="Li Y."/>
            <person name="Liew Y.J."/>
            <person name="Baumgarten S."/>
            <person name="Simakov O."/>
            <person name="Wilson M."/>
            <person name="Piel J."/>
            <person name="Ashoor H."/>
            <person name="Bougouffa S."/>
            <person name="Bajic V.B."/>
            <person name="Ryu T."/>
            <person name="Ravasi T."/>
            <person name="Bayer T."/>
            <person name="Micklem G."/>
            <person name="Kim H."/>
            <person name="Bhak J."/>
            <person name="Lajeunesse T.C."/>
            <person name="Voolstra C.R."/>
        </authorList>
    </citation>
    <scope>NUCLEOTIDE SEQUENCE [LARGE SCALE GENOMIC DNA]</scope>
    <source>
        <strain evidence="1 2">CCMP2467</strain>
    </source>
</reference>
<comment type="caution">
    <text evidence="1">The sequence shown here is derived from an EMBL/GenBank/DDBJ whole genome shotgun (WGS) entry which is preliminary data.</text>
</comment>
<proteinExistence type="predicted"/>
<dbReference type="OrthoDB" id="406145at2759"/>
<keyword evidence="2" id="KW-1185">Reference proteome</keyword>
<dbReference type="AlphaFoldDB" id="A0A1Q9D5C8"/>
<dbReference type="EMBL" id="LSRX01000717">
    <property type="protein sequence ID" value="OLP90334.1"/>
    <property type="molecule type" value="Genomic_DNA"/>
</dbReference>
<gene>
    <name evidence="1" type="ORF">AK812_SmicGene28101</name>
</gene>
<accession>A0A1Q9D5C8</accession>
<sequence>MDNGSAALKRRQEIHNCFNLFAIPPLVLLTGWSLAKPSPAAHKALSWSVLCYTMLDTIYNLMAALGQYSASPRCSEVTAAWLVCFPISYEGFAHLTAYCTAVELNTMCFAIYKAFKGPAARAAHLLTWVVLRLGWYPYLVYHFHQAVRGAGFAVGSYEYCQSVGSQVILCSLNFFWTVEVALGMMQAKQKQKDEHLHRS</sequence>
<dbReference type="OMA" id="HARITQW"/>
<protein>
    <recommendedName>
        <fullName evidence="3">TLC domain-containing protein</fullName>
    </recommendedName>
</protein>
<evidence type="ECO:0008006" key="3">
    <source>
        <dbReference type="Google" id="ProtNLM"/>
    </source>
</evidence>
<name>A0A1Q9D5C8_SYMMI</name>
<dbReference type="Proteomes" id="UP000186817">
    <property type="component" value="Unassembled WGS sequence"/>
</dbReference>